<dbReference type="EMBL" id="VNIB01000001">
    <property type="protein sequence ID" value="TYO99996.1"/>
    <property type="molecule type" value="Genomic_DNA"/>
</dbReference>
<dbReference type="InterPro" id="IPR029787">
    <property type="entry name" value="Nucleotide_cyclase"/>
</dbReference>
<feature type="domain" description="GGDEF" evidence="4">
    <location>
        <begin position="316"/>
        <end position="455"/>
    </location>
</feature>
<evidence type="ECO:0000313" key="6">
    <source>
        <dbReference type="Proteomes" id="UP000324159"/>
    </source>
</evidence>
<evidence type="ECO:0000259" key="3">
    <source>
        <dbReference type="PROSITE" id="PS50110"/>
    </source>
</evidence>
<sequence>MARGRILTIDSEDFYRRFYHDVLTDEGYLVSGASSLDEGLDWLRREEFDLVIVDLGLAGGGAVAAAIRQFNPDQEIMVVTGREEVALAVEAMKQGVSDYLLKPINPEEFLLVVNRTMFRLSLGMEHKRLMNENIEFVSMLACYRKCLAFLRVHDLDRLGDLVLDTLMELLRAEGGLLWLVGYAGRSYRLRCRRGLVRLQPGEEVLEPDAALEKLLHGGLPVLQNRDKAILLPLQVERRTVALVRLEAPTGRESFNRHDLKVAELVAEFAAAALDNVLARRALEHDSLRLPASQAYKMAYFRDHVTRELYKARRYGRNLSFIKLDITNYRPLADRVRDRDMQEAVNRLVGIVNTALRDADIMAQAAPGSYIIMLPETDYWGSLVAQQRIRRALDGTVAVSDGRRSQALQVLMRSASFPVDGDSFDDLVAVAERRQERLRQSLYHRAGMERESFWAIVGRLLGTAADYRLEGRTLRVSERLRGFEDRRSSRYVRMPASRREELLTSFCRDLVESRRIRGIIYLGSEDFQRERDNLPLLEEIEHSATNLFLLGGRRRVGWDLQRVVPIHIDDEQFRRLTLLLYLNEDYAYALFARRFGEELVGFHTSDFYFVENMIAKLQQQYRLQPKI</sequence>
<proteinExistence type="predicted"/>
<name>A0A5D3WP67_9BACT</name>
<dbReference type="Pfam" id="PF00072">
    <property type="entry name" value="Response_reg"/>
    <property type="match status" value="1"/>
</dbReference>
<dbReference type="Pfam" id="PF00990">
    <property type="entry name" value="GGDEF"/>
    <property type="match status" value="1"/>
</dbReference>
<dbReference type="PANTHER" id="PTHR44591:SF3">
    <property type="entry name" value="RESPONSE REGULATORY DOMAIN-CONTAINING PROTEIN"/>
    <property type="match status" value="1"/>
</dbReference>
<feature type="domain" description="Response regulatory" evidence="3">
    <location>
        <begin position="5"/>
        <end position="117"/>
    </location>
</feature>
<dbReference type="InterPro" id="IPR000160">
    <property type="entry name" value="GGDEF_dom"/>
</dbReference>
<gene>
    <name evidence="5" type="ORF">EDC39_101157</name>
</gene>
<dbReference type="SUPFAM" id="SSF52172">
    <property type="entry name" value="CheY-like"/>
    <property type="match status" value="1"/>
</dbReference>
<dbReference type="CDD" id="cd00156">
    <property type="entry name" value="REC"/>
    <property type="match status" value="1"/>
</dbReference>
<evidence type="ECO:0000259" key="4">
    <source>
        <dbReference type="PROSITE" id="PS50887"/>
    </source>
</evidence>
<dbReference type="Proteomes" id="UP000324159">
    <property type="component" value="Unassembled WGS sequence"/>
</dbReference>
<protein>
    <submittedName>
        <fullName evidence="5">Diguanylate cyclase (GGDEF)-like protein</fullName>
    </submittedName>
</protein>
<dbReference type="InterPro" id="IPR050595">
    <property type="entry name" value="Bact_response_regulator"/>
</dbReference>
<evidence type="ECO:0000256" key="1">
    <source>
        <dbReference type="ARBA" id="ARBA00022553"/>
    </source>
</evidence>
<dbReference type="PROSITE" id="PS50887">
    <property type="entry name" value="GGDEF"/>
    <property type="match status" value="1"/>
</dbReference>
<organism evidence="5 6">
    <name type="scientific">Geothermobacter ehrlichii</name>
    <dbReference type="NCBI Taxonomy" id="213224"/>
    <lineage>
        <taxon>Bacteria</taxon>
        <taxon>Pseudomonadati</taxon>
        <taxon>Thermodesulfobacteriota</taxon>
        <taxon>Desulfuromonadia</taxon>
        <taxon>Desulfuromonadales</taxon>
        <taxon>Geothermobacteraceae</taxon>
        <taxon>Geothermobacter</taxon>
    </lineage>
</organism>
<dbReference type="SUPFAM" id="SSF55781">
    <property type="entry name" value="GAF domain-like"/>
    <property type="match status" value="1"/>
</dbReference>
<dbReference type="Gene3D" id="3.40.50.2300">
    <property type="match status" value="1"/>
</dbReference>
<dbReference type="PROSITE" id="PS50110">
    <property type="entry name" value="RESPONSE_REGULATORY"/>
    <property type="match status" value="1"/>
</dbReference>
<dbReference type="InterPro" id="IPR029016">
    <property type="entry name" value="GAF-like_dom_sf"/>
</dbReference>
<dbReference type="SMART" id="SM00448">
    <property type="entry name" value="REC"/>
    <property type="match status" value="1"/>
</dbReference>
<feature type="modified residue" description="4-aspartylphosphate" evidence="2">
    <location>
        <position position="54"/>
    </location>
</feature>
<dbReference type="RefSeq" id="WP_187426577.1">
    <property type="nucleotide sequence ID" value="NZ_VNIB01000001.1"/>
</dbReference>
<keyword evidence="1 2" id="KW-0597">Phosphoprotein</keyword>
<dbReference type="Gene3D" id="3.30.450.40">
    <property type="match status" value="1"/>
</dbReference>
<dbReference type="GO" id="GO:0000160">
    <property type="term" value="P:phosphorelay signal transduction system"/>
    <property type="evidence" value="ECO:0007669"/>
    <property type="project" value="InterPro"/>
</dbReference>
<dbReference type="InterPro" id="IPR001789">
    <property type="entry name" value="Sig_transdc_resp-reg_receiver"/>
</dbReference>
<accession>A0A5D3WP67</accession>
<evidence type="ECO:0000256" key="2">
    <source>
        <dbReference type="PROSITE-ProRule" id="PRU00169"/>
    </source>
</evidence>
<dbReference type="AlphaFoldDB" id="A0A5D3WP67"/>
<evidence type="ECO:0000313" key="5">
    <source>
        <dbReference type="EMBL" id="TYO99996.1"/>
    </source>
</evidence>
<keyword evidence="6" id="KW-1185">Reference proteome</keyword>
<dbReference type="InterPro" id="IPR043128">
    <property type="entry name" value="Rev_trsase/Diguanyl_cyclase"/>
</dbReference>
<dbReference type="PANTHER" id="PTHR44591">
    <property type="entry name" value="STRESS RESPONSE REGULATOR PROTEIN 1"/>
    <property type="match status" value="1"/>
</dbReference>
<dbReference type="Gene3D" id="3.30.70.270">
    <property type="match status" value="1"/>
</dbReference>
<reference evidence="5 6" key="1">
    <citation type="submission" date="2019-07" db="EMBL/GenBank/DDBJ databases">
        <title>Genomic Encyclopedia of Type Strains, Phase IV (KMG-IV): sequencing the most valuable type-strain genomes for metagenomic binning, comparative biology and taxonomic classification.</title>
        <authorList>
            <person name="Goeker M."/>
        </authorList>
    </citation>
    <scope>NUCLEOTIDE SEQUENCE [LARGE SCALE GENOMIC DNA]</scope>
    <source>
        <strain evidence="5 6">SS015</strain>
    </source>
</reference>
<dbReference type="InterPro" id="IPR011006">
    <property type="entry name" value="CheY-like_superfamily"/>
</dbReference>
<comment type="caution">
    <text evidence="5">The sequence shown here is derived from an EMBL/GenBank/DDBJ whole genome shotgun (WGS) entry which is preliminary data.</text>
</comment>
<dbReference type="SUPFAM" id="SSF55073">
    <property type="entry name" value="Nucleotide cyclase"/>
    <property type="match status" value="1"/>
</dbReference>